<sequence>MRLRSQLFFGVCLAVLLVTQVCCDSEKSHDDDFDEQLAETAKSLVDSEIGTAEDPFADFDDAERLTKKWQEVDE</sequence>
<evidence type="ECO:0000313" key="2">
    <source>
        <dbReference type="EMBL" id="PAA68515.1"/>
    </source>
</evidence>
<feature type="signal peptide" evidence="1">
    <location>
        <begin position="1"/>
        <end position="23"/>
    </location>
</feature>
<comment type="caution">
    <text evidence="2">The sequence shown here is derived from an EMBL/GenBank/DDBJ whole genome shotgun (WGS) entry which is preliminary data.</text>
</comment>
<evidence type="ECO:0000313" key="3">
    <source>
        <dbReference type="Proteomes" id="UP000215902"/>
    </source>
</evidence>
<dbReference type="EMBL" id="NIVC01001390">
    <property type="protein sequence ID" value="PAA68515.1"/>
    <property type="molecule type" value="Genomic_DNA"/>
</dbReference>
<dbReference type="AlphaFoldDB" id="A0A267F411"/>
<reference evidence="2 3" key="1">
    <citation type="submission" date="2017-06" db="EMBL/GenBank/DDBJ databases">
        <title>A platform for efficient transgenesis in Macrostomum lignano, a flatworm model organism for stem cell research.</title>
        <authorList>
            <person name="Berezikov E."/>
        </authorList>
    </citation>
    <scope>NUCLEOTIDE SEQUENCE [LARGE SCALE GENOMIC DNA]</scope>
    <source>
        <strain evidence="2">DV1</strain>
        <tissue evidence="2">Whole organism</tissue>
    </source>
</reference>
<name>A0A267F411_9PLAT</name>
<dbReference type="Proteomes" id="UP000215902">
    <property type="component" value="Unassembled WGS sequence"/>
</dbReference>
<accession>A0A267F411</accession>
<protein>
    <submittedName>
        <fullName evidence="2">Uncharacterized protein</fullName>
    </submittedName>
</protein>
<organism evidence="2 3">
    <name type="scientific">Macrostomum lignano</name>
    <dbReference type="NCBI Taxonomy" id="282301"/>
    <lineage>
        <taxon>Eukaryota</taxon>
        <taxon>Metazoa</taxon>
        <taxon>Spiralia</taxon>
        <taxon>Lophotrochozoa</taxon>
        <taxon>Platyhelminthes</taxon>
        <taxon>Rhabditophora</taxon>
        <taxon>Macrostomorpha</taxon>
        <taxon>Macrostomida</taxon>
        <taxon>Macrostomidae</taxon>
        <taxon>Macrostomum</taxon>
    </lineage>
</organism>
<keyword evidence="3" id="KW-1185">Reference proteome</keyword>
<proteinExistence type="predicted"/>
<evidence type="ECO:0000256" key="1">
    <source>
        <dbReference type="SAM" id="SignalP"/>
    </source>
</evidence>
<feature type="chain" id="PRO_5013329229" evidence="1">
    <location>
        <begin position="24"/>
        <end position="74"/>
    </location>
</feature>
<keyword evidence="1" id="KW-0732">Signal</keyword>
<gene>
    <name evidence="2" type="ORF">BOX15_Mlig004062g1</name>
</gene>